<dbReference type="Proteomes" id="UP000285768">
    <property type="component" value="Chromosome"/>
</dbReference>
<evidence type="ECO:0000256" key="1">
    <source>
        <dbReference type="ARBA" id="ARBA00022516"/>
    </source>
</evidence>
<evidence type="ECO:0000256" key="5">
    <source>
        <dbReference type="ARBA" id="ARBA00023315"/>
    </source>
</evidence>
<keyword evidence="5" id="KW-0012">Acyltransferase</keyword>
<evidence type="ECO:0000256" key="2">
    <source>
        <dbReference type="ARBA" id="ARBA00022556"/>
    </source>
</evidence>
<dbReference type="InterPro" id="IPR001451">
    <property type="entry name" value="Hexapep"/>
</dbReference>
<protein>
    <submittedName>
        <fullName evidence="7">Acyl-ACP--UDP-N-acetylglucosamine O-acyltransferase</fullName>
    </submittedName>
</protein>
<dbReference type="InterPro" id="IPR029098">
    <property type="entry name" value="Acetyltransf_C"/>
</dbReference>
<dbReference type="PANTHER" id="PTHR43480:SF1">
    <property type="entry name" value="ACYL-[ACYL-CARRIER-PROTEIN]--UDP-N-ACETYLGLUCOSAMINE O-ACYLTRANSFERASE, MITOCHONDRIAL-RELATED"/>
    <property type="match status" value="1"/>
</dbReference>
<dbReference type="InterPro" id="IPR010137">
    <property type="entry name" value="Lipid_A_LpxA"/>
</dbReference>
<evidence type="ECO:0000259" key="6">
    <source>
        <dbReference type="Pfam" id="PF13720"/>
    </source>
</evidence>
<keyword evidence="4" id="KW-0443">Lipid metabolism</keyword>
<evidence type="ECO:0000313" key="7">
    <source>
        <dbReference type="EMBL" id="QAB16810.1"/>
    </source>
</evidence>
<dbReference type="PANTHER" id="PTHR43480">
    <property type="entry name" value="ACYL-[ACYL-CARRIER-PROTEIN]--UDP-N-ACETYLGLUCOSAMINE O-ACYLTRANSFERASE"/>
    <property type="match status" value="1"/>
</dbReference>
<dbReference type="Gene3D" id="2.160.10.10">
    <property type="entry name" value="Hexapeptide repeat proteins"/>
    <property type="match status" value="1"/>
</dbReference>
<keyword evidence="2" id="KW-0441">Lipid A biosynthesis</keyword>
<dbReference type="RefSeq" id="WP_017884402.1">
    <property type="nucleotide sequence ID" value="NZ_CP035037.1"/>
</dbReference>
<organism evidence="7 8">
    <name type="scientific">Leucobacter muris</name>
    <dbReference type="NCBI Taxonomy" id="1935379"/>
    <lineage>
        <taxon>Bacteria</taxon>
        <taxon>Bacillati</taxon>
        <taxon>Actinomycetota</taxon>
        <taxon>Actinomycetes</taxon>
        <taxon>Micrococcales</taxon>
        <taxon>Microbacteriaceae</taxon>
        <taxon>Leucobacter</taxon>
    </lineage>
</organism>
<proteinExistence type="predicted"/>
<dbReference type="Pfam" id="PF13720">
    <property type="entry name" value="Acetyltransf_11"/>
    <property type="match status" value="1"/>
</dbReference>
<dbReference type="EMBL" id="CP035037">
    <property type="protein sequence ID" value="QAB16810.1"/>
    <property type="molecule type" value="Genomic_DNA"/>
</dbReference>
<accession>A0ABX5QCM1</accession>
<evidence type="ECO:0000313" key="8">
    <source>
        <dbReference type="Proteomes" id="UP000285768"/>
    </source>
</evidence>
<evidence type="ECO:0000256" key="3">
    <source>
        <dbReference type="ARBA" id="ARBA00022679"/>
    </source>
</evidence>
<keyword evidence="8" id="KW-1185">Reference proteome</keyword>
<dbReference type="InterPro" id="IPR011004">
    <property type="entry name" value="Trimer_LpxA-like_sf"/>
</dbReference>
<gene>
    <name evidence="7" type="ORF">Leucomu_01665</name>
</gene>
<reference evidence="7 8" key="1">
    <citation type="submission" date="2019-01" db="EMBL/GenBank/DDBJ databases">
        <title>Leucobacter muris sp. nov. isolated from the nose of a laboratory mouse.</title>
        <authorList>
            <person name="Benga L."/>
            <person name="Sproeer C."/>
            <person name="Schumann P."/>
            <person name="Verbarg S."/>
            <person name="Bunk B."/>
            <person name="Engelhardt E."/>
            <person name="Benten P.M."/>
            <person name="Sager M."/>
        </authorList>
    </citation>
    <scope>NUCLEOTIDE SEQUENCE [LARGE SCALE GENOMIC DNA]</scope>
    <source>
        <strain evidence="7 8">DSM 101948</strain>
    </source>
</reference>
<keyword evidence="3" id="KW-0808">Transferase</keyword>
<sequence length="246" mass="25713">MSQTLISPLAYVGEGVELGSNVSIGPGAVILGPATIEDGAWIGPGAQIGAPPEMSNLRQNTAWTGDLEHAGVRIGGGAVIRENAVIHQGSYRETTVGASSWILARAYIAHDVLIGEGTTVSAGVSIGGHCLIAPRVNIGMNASIHQRRIIGAGAMVGMGTPIARDVPPYAKAFGSPARLRGVNTIGMQRFGIDEAEVALLQQRYADGDLLLDEALELGEGSPLAADLEWWSTQHDLKPLQIEPEGR</sequence>
<evidence type="ECO:0000256" key="4">
    <source>
        <dbReference type="ARBA" id="ARBA00023098"/>
    </source>
</evidence>
<feature type="domain" description="UDP N-acetylglucosamine O-acyltransferase C-terminal" evidence="6">
    <location>
        <begin position="165"/>
        <end position="204"/>
    </location>
</feature>
<dbReference type="SUPFAM" id="SSF51161">
    <property type="entry name" value="Trimeric LpxA-like enzymes"/>
    <property type="match status" value="1"/>
</dbReference>
<name>A0ABX5QCM1_9MICO</name>
<keyword evidence="1" id="KW-0444">Lipid biosynthesis</keyword>
<dbReference type="Pfam" id="PF00132">
    <property type="entry name" value="Hexapep"/>
    <property type="match status" value="2"/>
</dbReference>